<dbReference type="Proteomes" id="UP000263833">
    <property type="component" value="Unassembled WGS sequence"/>
</dbReference>
<dbReference type="GO" id="GO:0005886">
    <property type="term" value="C:plasma membrane"/>
    <property type="evidence" value="ECO:0007669"/>
    <property type="project" value="UniProtKB-SubCell"/>
</dbReference>
<evidence type="ECO:0000313" key="11">
    <source>
        <dbReference type="Proteomes" id="UP000263833"/>
    </source>
</evidence>
<dbReference type="EMBL" id="QRGP01000003">
    <property type="protein sequence ID" value="RDV01615.1"/>
    <property type="molecule type" value="Genomic_DNA"/>
</dbReference>
<feature type="transmembrane region" description="Helical" evidence="8">
    <location>
        <begin position="125"/>
        <end position="144"/>
    </location>
</feature>
<dbReference type="Pfam" id="PF00528">
    <property type="entry name" value="BPD_transp_1"/>
    <property type="match status" value="1"/>
</dbReference>
<evidence type="ECO:0000256" key="1">
    <source>
        <dbReference type="ARBA" id="ARBA00004429"/>
    </source>
</evidence>
<keyword evidence="11" id="KW-1185">Reference proteome</keyword>
<protein>
    <submittedName>
        <fullName evidence="10">ABC transporter permease subunit</fullName>
    </submittedName>
</protein>
<feature type="transmembrane region" description="Helical" evidence="8">
    <location>
        <begin position="101"/>
        <end position="119"/>
    </location>
</feature>
<dbReference type="InterPro" id="IPR050366">
    <property type="entry name" value="BP-dependent_transpt_permease"/>
</dbReference>
<proteinExistence type="inferred from homology"/>
<evidence type="ECO:0000256" key="8">
    <source>
        <dbReference type="RuleBase" id="RU363032"/>
    </source>
</evidence>
<evidence type="ECO:0000256" key="2">
    <source>
        <dbReference type="ARBA" id="ARBA00022448"/>
    </source>
</evidence>
<comment type="subcellular location">
    <subcellularLocation>
        <location evidence="1">Cell inner membrane</location>
        <topology evidence="1">Multi-pass membrane protein</topology>
    </subcellularLocation>
    <subcellularLocation>
        <location evidence="8">Cell membrane</location>
        <topology evidence="8">Multi-pass membrane protein</topology>
    </subcellularLocation>
</comment>
<dbReference type="Gene3D" id="1.10.3720.10">
    <property type="entry name" value="MetI-like"/>
    <property type="match status" value="1"/>
</dbReference>
<accession>A0A371B205</accession>
<dbReference type="GO" id="GO:0055085">
    <property type="term" value="P:transmembrane transport"/>
    <property type="evidence" value="ECO:0007669"/>
    <property type="project" value="InterPro"/>
</dbReference>
<dbReference type="SUPFAM" id="SSF161098">
    <property type="entry name" value="MetI-like"/>
    <property type="match status" value="1"/>
</dbReference>
<reference evidence="11" key="1">
    <citation type="submission" date="2018-08" db="EMBL/GenBank/DDBJ databases">
        <authorList>
            <person name="Kim S.-J."/>
            <person name="Jung G.-Y."/>
        </authorList>
    </citation>
    <scope>NUCLEOTIDE SEQUENCE [LARGE SCALE GENOMIC DNA]</scope>
    <source>
        <strain evidence="11">GY_G</strain>
    </source>
</reference>
<keyword evidence="5 8" id="KW-0812">Transmembrane</keyword>
<dbReference type="OrthoDB" id="9766870at2"/>
<comment type="similarity">
    <text evidence="8">Belongs to the binding-protein-dependent transport system permease family.</text>
</comment>
<evidence type="ECO:0000259" key="9">
    <source>
        <dbReference type="PROSITE" id="PS50928"/>
    </source>
</evidence>
<keyword evidence="4" id="KW-0997">Cell inner membrane</keyword>
<dbReference type="PANTHER" id="PTHR43386:SF2">
    <property type="entry name" value="OLIGOPEPTIDE TRANSPORT SYSTEM PERMEASE PROTEIN OPPC"/>
    <property type="match status" value="1"/>
</dbReference>
<feature type="transmembrane region" description="Helical" evidence="8">
    <location>
        <begin position="64"/>
        <end position="89"/>
    </location>
</feature>
<organism evidence="10 11">
    <name type="scientific">Sphingorhabdus pulchriflava</name>
    <dbReference type="NCBI Taxonomy" id="2292257"/>
    <lineage>
        <taxon>Bacteria</taxon>
        <taxon>Pseudomonadati</taxon>
        <taxon>Pseudomonadota</taxon>
        <taxon>Alphaproteobacteria</taxon>
        <taxon>Sphingomonadales</taxon>
        <taxon>Sphingomonadaceae</taxon>
        <taxon>Sphingorhabdus</taxon>
    </lineage>
</organism>
<evidence type="ECO:0000256" key="6">
    <source>
        <dbReference type="ARBA" id="ARBA00022989"/>
    </source>
</evidence>
<keyword evidence="2 8" id="KW-0813">Transport</keyword>
<evidence type="ECO:0000313" key="10">
    <source>
        <dbReference type="EMBL" id="RDV01615.1"/>
    </source>
</evidence>
<feature type="transmembrane region" description="Helical" evidence="8">
    <location>
        <begin position="175"/>
        <end position="195"/>
    </location>
</feature>
<keyword evidence="7 8" id="KW-0472">Membrane</keyword>
<dbReference type="InterPro" id="IPR035906">
    <property type="entry name" value="MetI-like_sf"/>
</dbReference>
<dbReference type="InterPro" id="IPR000515">
    <property type="entry name" value="MetI-like"/>
</dbReference>
<dbReference type="CDD" id="cd06261">
    <property type="entry name" value="TM_PBP2"/>
    <property type="match status" value="1"/>
</dbReference>
<dbReference type="AlphaFoldDB" id="A0A371B205"/>
<comment type="caution">
    <text evidence="10">The sequence shown here is derived from an EMBL/GenBank/DDBJ whole genome shotgun (WGS) entry which is preliminary data.</text>
</comment>
<keyword evidence="3" id="KW-1003">Cell membrane</keyword>
<evidence type="ECO:0000256" key="3">
    <source>
        <dbReference type="ARBA" id="ARBA00022475"/>
    </source>
</evidence>
<dbReference type="PANTHER" id="PTHR43386">
    <property type="entry name" value="OLIGOPEPTIDE TRANSPORT SYSTEM PERMEASE PROTEIN APPC"/>
    <property type="match status" value="1"/>
</dbReference>
<dbReference type="PROSITE" id="PS50928">
    <property type="entry name" value="ABC_TM1"/>
    <property type="match status" value="1"/>
</dbReference>
<feature type="domain" description="ABC transmembrane type-1" evidence="9">
    <location>
        <begin position="62"/>
        <end position="251"/>
    </location>
</feature>
<evidence type="ECO:0000256" key="5">
    <source>
        <dbReference type="ARBA" id="ARBA00022692"/>
    </source>
</evidence>
<evidence type="ECO:0000256" key="7">
    <source>
        <dbReference type="ARBA" id="ARBA00023136"/>
    </source>
</evidence>
<name>A0A371B205_9SPHN</name>
<dbReference type="RefSeq" id="WP_115550396.1">
    <property type="nucleotide sequence ID" value="NZ_QRGP01000003.1"/>
</dbReference>
<evidence type="ECO:0000256" key="4">
    <source>
        <dbReference type="ARBA" id="ARBA00022519"/>
    </source>
</evidence>
<sequence length="263" mass="28041">MKPALILVALIALAALLVPPLLPYDHISIDWNSVRVGLFTDGHLLGTDDLGRDRLARLLVGTRVTLSVALAAALVALVIGVAWGAIAGWVGGRTDELMMRIVDGLYALPFMFVVILLMVVFGRSILLVFLGIGFVEWLTMARVVRGQVIALKQRPFILAAEAAGSPARATLLRHILPNVAGVAVAYLMLTVPHVVMIESFLSFLGLGVQEPLTSLGILVNEGAEEMDMNPAALLLPGGVLVLLIACLTIAGERFRDRLADAAK</sequence>
<gene>
    <name evidence="10" type="ORF">DXH95_15120</name>
</gene>
<feature type="transmembrane region" description="Helical" evidence="8">
    <location>
        <begin position="231"/>
        <end position="250"/>
    </location>
</feature>
<keyword evidence="6 8" id="KW-1133">Transmembrane helix</keyword>